<evidence type="ECO:0000256" key="2">
    <source>
        <dbReference type="ARBA" id="ARBA00023002"/>
    </source>
</evidence>
<dbReference type="OrthoDB" id="2129491at2759"/>
<keyword evidence="2" id="KW-0560">Oxidoreductase</keyword>
<dbReference type="EMBL" id="RCML01000224">
    <property type="protein sequence ID" value="KAG2984872.1"/>
    <property type="molecule type" value="Genomic_DNA"/>
</dbReference>
<evidence type="ECO:0000256" key="3">
    <source>
        <dbReference type="ARBA" id="ARBA00038984"/>
    </source>
</evidence>
<dbReference type="GO" id="GO:0000166">
    <property type="term" value="F:nucleotide binding"/>
    <property type="evidence" value="ECO:0007669"/>
    <property type="project" value="InterPro"/>
</dbReference>
<dbReference type="Pfam" id="PF22725">
    <property type="entry name" value="GFO_IDH_MocA_C3"/>
    <property type="match status" value="1"/>
</dbReference>
<dbReference type="EMBL" id="RCMI01000217">
    <property type="protein sequence ID" value="KAG2925085.1"/>
    <property type="molecule type" value="Genomic_DNA"/>
</dbReference>
<evidence type="ECO:0000313" key="8">
    <source>
        <dbReference type="EMBL" id="KAG2858904.1"/>
    </source>
</evidence>
<evidence type="ECO:0000313" key="14">
    <source>
        <dbReference type="Proteomes" id="UP000251314"/>
    </source>
</evidence>
<name>A0A329SUY8_9STRA</name>
<dbReference type="EC" id="1.1.1.179" evidence="3"/>
<dbReference type="EMBL" id="RCMV01000128">
    <property type="protein sequence ID" value="KAG3223950.1"/>
    <property type="molecule type" value="Genomic_DNA"/>
</dbReference>
<dbReference type="PANTHER" id="PTHR22604">
    <property type="entry name" value="OXIDOREDUCTASES"/>
    <property type="match status" value="1"/>
</dbReference>
<accession>A0A329SUY8</accession>
<dbReference type="PANTHER" id="PTHR22604:SF105">
    <property type="entry name" value="TRANS-1,2-DIHYDROBENZENE-1,2-DIOL DEHYDROGENASE"/>
    <property type="match status" value="1"/>
</dbReference>
<feature type="domain" description="Gfo/Idh/MocA-like oxidoreductase N-terminal" evidence="6">
    <location>
        <begin position="9"/>
        <end position="129"/>
    </location>
</feature>
<dbReference type="Proteomes" id="UP000774804">
    <property type="component" value="Unassembled WGS sequence"/>
</dbReference>
<dbReference type="InterPro" id="IPR050984">
    <property type="entry name" value="Gfo/Idh/MocA_domain"/>
</dbReference>
<dbReference type="Proteomes" id="UP000697107">
    <property type="component" value="Unassembled WGS sequence"/>
</dbReference>
<evidence type="ECO:0000313" key="13">
    <source>
        <dbReference type="EMBL" id="RAW40395.1"/>
    </source>
</evidence>
<organism evidence="13 14">
    <name type="scientific">Phytophthora cactorum</name>
    <dbReference type="NCBI Taxonomy" id="29920"/>
    <lineage>
        <taxon>Eukaryota</taxon>
        <taxon>Sar</taxon>
        <taxon>Stramenopiles</taxon>
        <taxon>Oomycota</taxon>
        <taxon>Peronosporomycetes</taxon>
        <taxon>Peronosporales</taxon>
        <taxon>Peronosporaceae</taxon>
        <taxon>Phytophthora</taxon>
    </lineage>
</organism>
<dbReference type="GO" id="GO:0047837">
    <property type="term" value="F:D-xylose 1-dehydrogenase (NADP+) activity"/>
    <property type="evidence" value="ECO:0007669"/>
    <property type="project" value="UniProtKB-EC"/>
</dbReference>
<evidence type="ECO:0000256" key="4">
    <source>
        <dbReference type="ARBA" id="ARBA00042988"/>
    </source>
</evidence>
<protein>
    <recommendedName>
        <fullName evidence="3">D-xylose 1-dehydrogenase (NADP(+), D-xylono-1,5-lactone-forming)</fullName>
        <ecNumber evidence="3">1.1.1.179</ecNumber>
    </recommendedName>
    <alternativeName>
        <fullName evidence="4">D-xylose-NADP dehydrogenase</fullName>
    </alternativeName>
</protein>
<reference evidence="13 14" key="1">
    <citation type="submission" date="2018-01" db="EMBL/GenBank/DDBJ databases">
        <title>Draft genome of the strawberry crown rot pathogen Phytophthora cactorum.</title>
        <authorList>
            <person name="Armitage A.D."/>
            <person name="Lysoe E."/>
            <person name="Nellist C.F."/>
            <person name="Harrison R.J."/>
            <person name="Brurberg M.B."/>
        </authorList>
    </citation>
    <scope>NUCLEOTIDE SEQUENCE [LARGE SCALE GENOMIC DNA]</scope>
    <source>
        <strain evidence="13 14">10300</strain>
    </source>
</reference>
<dbReference type="EMBL" id="RCMG01000235">
    <property type="protein sequence ID" value="KAG2858904.1"/>
    <property type="molecule type" value="Genomic_DNA"/>
</dbReference>
<evidence type="ECO:0000313" key="9">
    <source>
        <dbReference type="EMBL" id="KAG2925085.1"/>
    </source>
</evidence>
<keyword evidence="14" id="KW-1185">Reference proteome</keyword>
<dbReference type="EMBL" id="RCMK01000229">
    <property type="protein sequence ID" value="KAG2942442.1"/>
    <property type="molecule type" value="Genomic_DNA"/>
</dbReference>
<dbReference type="VEuPathDB" id="FungiDB:PC110_g3355"/>
<dbReference type="InterPro" id="IPR055170">
    <property type="entry name" value="GFO_IDH_MocA-like_dom"/>
</dbReference>
<evidence type="ECO:0000259" key="7">
    <source>
        <dbReference type="Pfam" id="PF22725"/>
    </source>
</evidence>
<comment type="caution">
    <text evidence="13">The sequence shown here is derived from an EMBL/GenBank/DDBJ whole genome shotgun (WGS) entry which is preliminary data.</text>
</comment>
<feature type="domain" description="GFO/IDH/MocA-like oxidoreductase" evidence="7">
    <location>
        <begin position="139"/>
        <end position="255"/>
    </location>
</feature>
<dbReference type="SUPFAM" id="SSF55347">
    <property type="entry name" value="Glyceraldehyde-3-phosphate dehydrogenase-like, C-terminal domain"/>
    <property type="match status" value="1"/>
</dbReference>
<dbReference type="EMBL" id="MJFZ01000048">
    <property type="protein sequence ID" value="RAW40395.1"/>
    <property type="molecule type" value="Genomic_DNA"/>
</dbReference>
<dbReference type="InterPro" id="IPR000683">
    <property type="entry name" value="Gfo/Idh/MocA-like_OxRdtase_N"/>
</dbReference>
<dbReference type="Gene3D" id="3.40.50.720">
    <property type="entry name" value="NAD(P)-binding Rossmann-like Domain"/>
    <property type="match status" value="1"/>
</dbReference>
<evidence type="ECO:0000313" key="12">
    <source>
        <dbReference type="EMBL" id="KAG3223950.1"/>
    </source>
</evidence>
<dbReference type="AlphaFoldDB" id="A0A329SUY8"/>
<evidence type="ECO:0000256" key="5">
    <source>
        <dbReference type="ARBA" id="ARBA00049233"/>
    </source>
</evidence>
<dbReference type="Proteomes" id="UP000251314">
    <property type="component" value="Unassembled WGS sequence"/>
</dbReference>
<dbReference type="InterPro" id="IPR036291">
    <property type="entry name" value="NAD(P)-bd_dom_sf"/>
</dbReference>
<gene>
    <name evidence="13" type="ORF">PC110_g3355</name>
    <name evidence="8" type="ORF">PC113_g9396</name>
    <name evidence="9" type="ORF">PC115_g8412</name>
    <name evidence="10" type="ORF">PC117_g9786</name>
    <name evidence="11" type="ORF">PC118_g8646</name>
    <name evidence="12" type="ORF">PC129_g5395</name>
</gene>
<evidence type="ECO:0000313" key="10">
    <source>
        <dbReference type="EMBL" id="KAG2942442.1"/>
    </source>
</evidence>
<reference evidence="8" key="2">
    <citation type="submission" date="2018-10" db="EMBL/GenBank/DDBJ databases">
        <title>Effector identification in a new, highly contiguous assembly of the strawberry crown rot pathogen Phytophthora cactorum.</title>
        <authorList>
            <person name="Armitage A.D."/>
            <person name="Nellist C.F."/>
            <person name="Bates H."/>
            <person name="Vickerstaff R.J."/>
            <person name="Harrison R.J."/>
        </authorList>
    </citation>
    <scope>NUCLEOTIDE SEQUENCE</scope>
    <source>
        <strain evidence="8">15-7</strain>
        <strain evidence="9">4032</strain>
        <strain evidence="10">4040</strain>
        <strain evidence="11">P415</strain>
        <strain evidence="12">P421</strain>
    </source>
</reference>
<dbReference type="Proteomes" id="UP000735874">
    <property type="component" value="Unassembled WGS sequence"/>
</dbReference>
<evidence type="ECO:0000259" key="6">
    <source>
        <dbReference type="Pfam" id="PF01408"/>
    </source>
</evidence>
<comment type="similarity">
    <text evidence="1">Belongs to the Gfo/Idh/MocA family.</text>
</comment>
<dbReference type="Gene3D" id="3.30.360.10">
    <property type="entry name" value="Dihydrodipicolinate Reductase, domain 2"/>
    <property type="match status" value="1"/>
</dbReference>
<comment type="catalytic activity">
    <reaction evidence="5">
        <text>D-xylose + NADP(+) = D-xylono-1,5-lactone + NADPH + H(+)</text>
        <dbReference type="Rhea" id="RHEA:22000"/>
        <dbReference type="ChEBI" id="CHEBI:15378"/>
        <dbReference type="ChEBI" id="CHEBI:15867"/>
        <dbReference type="ChEBI" id="CHEBI:53455"/>
        <dbReference type="ChEBI" id="CHEBI:57783"/>
        <dbReference type="ChEBI" id="CHEBI:58349"/>
        <dbReference type="EC" id="1.1.1.179"/>
    </reaction>
</comment>
<dbReference type="STRING" id="29920.A0A329SUY8"/>
<proteinExistence type="inferred from homology"/>
<dbReference type="Pfam" id="PF01408">
    <property type="entry name" value="GFO_IDH_MocA"/>
    <property type="match status" value="1"/>
</dbReference>
<sequence length="355" mass="38219">MGADSQVPLRWGFIGCGKIANDFVNALKGMAGETARLSACAARSLETAEQFAKTHGFAHAYGSYEELCADRDVDVVYIATIHLVHFDQITLALNHGKHVLVEKPMTMNAKQTESVVELAKTKKLFLMEGVWTRCFPFLRYVRQLIHEGAIGDVHHVHGDIGIPYVNLKNESNFCSSSGDGALLGIGIYPLSFVTLVFGTKPLKITTTGKTSSGGADMYGSATLEFSGNRIGTINFTALASLGNSVTITGSKGRIRIPAPAHCATEVTVTQFLENGTQQTKTMQFPWPTPSTNIAAPFNYPGSEALVYEAETVTKAIGNGQLQCDEYPPEESLAIAKFMDEIRGAMGVVYPADAAL</sequence>
<dbReference type="Proteomes" id="UP000760860">
    <property type="component" value="Unassembled WGS sequence"/>
</dbReference>
<dbReference type="Proteomes" id="UP000736787">
    <property type="component" value="Unassembled WGS sequence"/>
</dbReference>
<evidence type="ECO:0000313" key="11">
    <source>
        <dbReference type="EMBL" id="KAG2984872.1"/>
    </source>
</evidence>
<dbReference type="SUPFAM" id="SSF51735">
    <property type="entry name" value="NAD(P)-binding Rossmann-fold domains"/>
    <property type="match status" value="1"/>
</dbReference>
<evidence type="ECO:0000256" key="1">
    <source>
        <dbReference type="ARBA" id="ARBA00010928"/>
    </source>
</evidence>